<dbReference type="InterPro" id="IPR012725">
    <property type="entry name" value="Chaperone_DnaK"/>
</dbReference>
<sequence length="746" mass="82807">MGRAVGIDLGTTNSVVAVLEGGRPQVIANAEGLRTTPSTVGFSKTGELLVGRQARRQLVLSPGNTFANLKRFIGRHYDELDEVSKGVPYTIRRNDQGNIRIVCPATEREYAPEELVASVLRKLVDDATTYLGEPVDAGVVTVPAYFNDSQRQATRDAGRLAGLEVLRILNEPTAAALACGFDRKSARCVLVFDLGGGTFDVSLLRIRNGVFDVKATSGDTQLGGNDFDQRIVDWLADEFQANHDVNLRRDRQALQRLLDVAEKAKQELSGVRLTTISLPFVATGADGALHLECELSRRTFEDLCPDLVDRLLRPVRRCLQDARIAADDVDDVILVGGSTRMPMVQQLVRTIVPREPNQGHNPDEVVALGAAIQAGILRGELRDFLLNDVTPLSVGLETMGGVMKPLIPRNTPIPVRKSDTFSTSEANQSSVEINVLQGERQMACDNKSLGRFRLSGIPPAPRGVPQVQVAFDVDANGILQVSAMDRSTGRKQTVSIQNSSTLSEQEIQRILKDAENRAADDRRHRTAVNRRNQAETLLAQAERRLRDIALEFGPYAMERQKQVVDGASRDLQDLLQDPEAAPGELDEAAAVLEDALRVLNRCLSRESRHEERGPLRRIRRTIGSLRDEFFADDEEWDEWPSRTREGLRPGDAWDPPEWSAQGGRNAAAPRYQERQYQERQDTPAADERRLAQPTEEEWVSADAEWESRQPVTRRSRQPDQPTAEPPAQSPRRRSPPPLEADPWEDS</sequence>
<dbReference type="InterPro" id="IPR029047">
    <property type="entry name" value="HSP70_peptide-bd_sf"/>
</dbReference>
<dbReference type="InterPro" id="IPR018181">
    <property type="entry name" value="Heat_shock_70_CS"/>
</dbReference>
<comment type="function">
    <text evidence="1 8">Acts as a chaperone.</text>
</comment>
<dbReference type="Pfam" id="PF00012">
    <property type="entry name" value="HSP70"/>
    <property type="match status" value="1"/>
</dbReference>
<dbReference type="FunFam" id="3.90.640.10:FF:000003">
    <property type="entry name" value="Molecular chaperone DnaK"/>
    <property type="match status" value="1"/>
</dbReference>
<protein>
    <recommendedName>
        <fullName evidence="8">Chaperone protein DnaK</fullName>
    </recommendedName>
    <alternativeName>
        <fullName evidence="8">HSP70</fullName>
    </alternativeName>
    <alternativeName>
        <fullName evidence="8">Heat shock 70 kDa protein</fullName>
    </alternativeName>
    <alternativeName>
        <fullName evidence="8">Heat shock protein 70</fullName>
    </alternativeName>
</protein>
<dbReference type="GO" id="GO:0005524">
    <property type="term" value="F:ATP binding"/>
    <property type="evidence" value="ECO:0007669"/>
    <property type="project" value="UniProtKB-UniRule"/>
</dbReference>
<dbReference type="NCBIfam" id="NF001413">
    <property type="entry name" value="PRK00290.1"/>
    <property type="match status" value="1"/>
</dbReference>
<dbReference type="CDD" id="cd10234">
    <property type="entry name" value="ASKHA_NBD_HSP70_DnaK-like"/>
    <property type="match status" value="1"/>
</dbReference>
<evidence type="ECO:0000256" key="6">
    <source>
        <dbReference type="ARBA" id="ARBA00023016"/>
    </source>
</evidence>
<dbReference type="GO" id="GO:0140662">
    <property type="term" value="F:ATP-dependent protein folding chaperone"/>
    <property type="evidence" value="ECO:0007669"/>
    <property type="project" value="InterPro"/>
</dbReference>
<accession>A0A0G2IVZ5</accession>
<reference evidence="12 13" key="1">
    <citation type="submission" date="2015-01" db="EMBL/GenBank/DDBJ databases">
        <title>Lifestyle Evolution in Cyanobacterial Symbionts of Sponges.</title>
        <authorList>
            <person name="Burgsdorf I."/>
            <person name="Slaby B.M."/>
            <person name="Handley K.M."/>
            <person name="Haber M."/>
            <person name="Blom J."/>
            <person name="Marshall C.W."/>
            <person name="Gilbert J.A."/>
            <person name="Hentschel U."/>
            <person name="Steindler L."/>
        </authorList>
    </citation>
    <scope>NUCLEOTIDE SEQUENCE [LARGE SCALE GENOMIC DNA]</scope>
    <source>
        <strain evidence="12">SP3</strain>
    </source>
</reference>
<evidence type="ECO:0000256" key="3">
    <source>
        <dbReference type="ARBA" id="ARBA00022553"/>
    </source>
</evidence>
<dbReference type="FunFam" id="3.30.420.40:FF:000004">
    <property type="entry name" value="Molecular chaperone DnaK"/>
    <property type="match status" value="1"/>
</dbReference>
<keyword evidence="3 8" id="KW-0597">Phosphoprotein</keyword>
<proteinExistence type="evidence at transcript level"/>
<dbReference type="AlphaFoldDB" id="A0A0G2IVZ5"/>
<evidence type="ECO:0000256" key="7">
    <source>
        <dbReference type="ARBA" id="ARBA00023186"/>
    </source>
</evidence>
<dbReference type="InterPro" id="IPR013126">
    <property type="entry name" value="Hsp_70_fam"/>
</dbReference>
<organism evidence="12 13">
    <name type="scientific">Candidatus Synechococcus spongiarum SP3</name>
    <dbReference type="NCBI Taxonomy" id="1604020"/>
    <lineage>
        <taxon>Bacteria</taxon>
        <taxon>Bacillati</taxon>
        <taxon>Cyanobacteriota</taxon>
        <taxon>Cyanophyceae</taxon>
        <taxon>Synechococcales</taxon>
        <taxon>Synechococcaceae</taxon>
        <taxon>Synechococcus</taxon>
    </lineage>
</organism>
<dbReference type="InterPro" id="IPR043129">
    <property type="entry name" value="ATPase_NBD"/>
</dbReference>
<dbReference type="PANTHER" id="PTHR19375">
    <property type="entry name" value="HEAT SHOCK PROTEIN 70KDA"/>
    <property type="match status" value="1"/>
</dbReference>
<feature type="compositionally biased region" description="Basic and acidic residues" evidence="11">
    <location>
        <begin position="671"/>
        <end position="690"/>
    </location>
</feature>
<dbReference type="SUPFAM" id="SSF100920">
    <property type="entry name" value="Heat shock protein 70kD (HSP70), peptide-binding domain"/>
    <property type="match status" value="1"/>
</dbReference>
<feature type="coiled-coil region" evidence="10">
    <location>
        <begin position="524"/>
        <end position="577"/>
    </location>
</feature>
<evidence type="ECO:0000313" key="13">
    <source>
        <dbReference type="Proteomes" id="UP000035067"/>
    </source>
</evidence>
<evidence type="ECO:0000256" key="5">
    <source>
        <dbReference type="ARBA" id="ARBA00022840"/>
    </source>
</evidence>
<keyword evidence="5 8" id="KW-0067">ATP-binding</keyword>
<dbReference type="HAMAP" id="MF_00332">
    <property type="entry name" value="DnaK"/>
    <property type="match status" value="1"/>
</dbReference>
<evidence type="ECO:0000256" key="1">
    <source>
        <dbReference type="ARBA" id="ARBA00002290"/>
    </source>
</evidence>
<comment type="caution">
    <text evidence="12">The sequence shown here is derived from an EMBL/GenBank/DDBJ whole genome shotgun (WGS) entry which is preliminary data.</text>
</comment>
<dbReference type="PROSITE" id="PS00329">
    <property type="entry name" value="HSP70_2"/>
    <property type="match status" value="1"/>
</dbReference>
<keyword evidence="10" id="KW-0175">Coiled coil</keyword>
<keyword evidence="4 8" id="KW-0547">Nucleotide-binding</keyword>
<evidence type="ECO:0000256" key="10">
    <source>
        <dbReference type="SAM" id="Coils"/>
    </source>
</evidence>
<dbReference type="GO" id="GO:0051082">
    <property type="term" value="F:unfolded protein binding"/>
    <property type="evidence" value="ECO:0007669"/>
    <property type="project" value="InterPro"/>
</dbReference>
<dbReference type="NCBIfam" id="NF009946">
    <property type="entry name" value="PRK13410.1"/>
    <property type="match status" value="1"/>
</dbReference>
<evidence type="ECO:0000256" key="2">
    <source>
        <dbReference type="ARBA" id="ARBA00007381"/>
    </source>
</evidence>
<comment type="induction">
    <text evidence="8">By stress conditions e.g. heat shock.</text>
</comment>
<evidence type="ECO:0000256" key="4">
    <source>
        <dbReference type="ARBA" id="ARBA00022741"/>
    </source>
</evidence>
<dbReference type="Gene3D" id="2.60.34.10">
    <property type="entry name" value="Substrate Binding Domain Of DNAk, Chain A, domain 1"/>
    <property type="match status" value="1"/>
</dbReference>
<feature type="region of interest" description="Disordered" evidence="11">
    <location>
        <begin position="639"/>
        <end position="746"/>
    </location>
</feature>
<dbReference type="EMBL" id="JXQG01000043">
    <property type="protein sequence ID" value="KKZ11709.1"/>
    <property type="molecule type" value="Genomic_DNA"/>
</dbReference>
<keyword evidence="6 8" id="KW-0346">Stress response</keyword>
<feature type="compositionally biased region" description="Basic and acidic residues" evidence="11">
    <location>
        <begin position="639"/>
        <end position="648"/>
    </location>
</feature>
<keyword evidence="7 8" id="KW-0143">Chaperone</keyword>
<dbReference type="Proteomes" id="UP000035067">
    <property type="component" value="Unassembled WGS sequence"/>
</dbReference>
<feature type="modified residue" description="Phosphothreonine; by autocatalysis" evidence="8">
    <location>
        <position position="198"/>
    </location>
</feature>
<dbReference type="SUPFAM" id="SSF53067">
    <property type="entry name" value="Actin-like ATPase domain"/>
    <property type="match status" value="2"/>
</dbReference>
<dbReference type="PATRIC" id="fig|1604020.3.peg.1306"/>
<comment type="similarity">
    <text evidence="2 8 9">Belongs to the heat shock protein 70 family.</text>
</comment>
<evidence type="ECO:0000256" key="9">
    <source>
        <dbReference type="RuleBase" id="RU003322"/>
    </source>
</evidence>
<dbReference type="PROSITE" id="PS00297">
    <property type="entry name" value="HSP70_1"/>
    <property type="match status" value="1"/>
</dbReference>
<dbReference type="Gene3D" id="3.30.420.40">
    <property type="match status" value="2"/>
</dbReference>
<name>A0A0G2IVZ5_9SYNE</name>
<evidence type="ECO:0000256" key="11">
    <source>
        <dbReference type="SAM" id="MobiDB-lite"/>
    </source>
</evidence>
<dbReference type="FunFam" id="2.60.34.10:FF:000014">
    <property type="entry name" value="Chaperone protein DnaK HSP70"/>
    <property type="match status" value="1"/>
</dbReference>
<dbReference type="PRINTS" id="PR00301">
    <property type="entry name" value="HEATSHOCK70"/>
</dbReference>
<dbReference type="Gene3D" id="3.90.640.10">
    <property type="entry name" value="Actin, Chain A, domain 4"/>
    <property type="match status" value="1"/>
</dbReference>
<evidence type="ECO:0000313" key="12">
    <source>
        <dbReference type="EMBL" id="KKZ11709.1"/>
    </source>
</evidence>
<evidence type="ECO:0000256" key="8">
    <source>
        <dbReference type="HAMAP-Rule" id="MF_00332"/>
    </source>
</evidence>
<dbReference type="PROSITE" id="PS01036">
    <property type="entry name" value="HSP70_3"/>
    <property type="match status" value="1"/>
</dbReference>
<gene>
    <name evidence="8" type="primary">dnaK</name>
    <name evidence="12" type="ORF">TE42_07230</name>
</gene>